<feature type="transmembrane region" description="Helical" evidence="1">
    <location>
        <begin position="459"/>
        <end position="485"/>
    </location>
</feature>
<accession>A0A1M5NI03</accession>
<keyword evidence="4" id="KW-1185">Reference proteome</keyword>
<dbReference type="Gene3D" id="3.30.2090.10">
    <property type="entry name" value="Multidrug efflux transporter AcrB TolC docking domain, DN and DC subdomains"/>
    <property type="match status" value="2"/>
</dbReference>
<dbReference type="PANTHER" id="PTHR32063">
    <property type="match status" value="1"/>
</dbReference>
<dbReference type="OrthoDB" id="9758234at2"/>
<protein>
    <submittedName>
        <fullName evidence="3">Hydrophobic/amphiphilic exporter-1, HAE1 family</fullName>
    </submittedName>
</protein>
<dbReference type="PRINTS" id="PR00702">
    <property type="entry name" value="ACRIFLAVINRP"/>
</dbReference>
<feature type="domain" description="SSD" evidence="2">
    <location>
        <begin position="394"/>
        <end position="488"/>
    </location>
</feature>
<dbReference type="Gene3D" id="3.30.70.1440">
    <property type="entry name" value="Multidrug efflux transporter AcrB pore domain"/>
    <property type="match status" value="1"/>
</dbReference>
<feature type="transmembrane region" description="Helical" evidence="1">
    <location>
        <begin position="389"/>
        <end position="411"/>
    </location>
</feature>
<keyword evidence="1" id="KW-1133">Transmembrane helix</keyword>
<dbReference type="EMBL" id="FQUQ01000008">
    <property type="protein sequence ID" value="SHG89158.1"/>
    <property type="molecule type" value="Genomic_DNA"/>
</dbReference>
<name>A0A1M5NI03_9SPHI</name>
<feature type="transmembrane region" description="Helical" evidence="1">
    <location>
        <begin position="921"/>
        <end position="945"/>
    </location>
</feature>
<dbReference type="InterPro" id="IPR027463">
    <property type="entry name" value="AcrB_DN_DC_subdom"/>
</dbReference>
<dbReference type="Gene3D" id="1.20.1640.10">
    <property type="entry name" value="Multidrug efflux transporter AcrB transmembrane domain"/>
    <property type="match status" value="2"/>
</dbReference>
<dbReference type="SUPFAM" id="SSF82714">
    <property type="entry name" value="Multidrug efflux transporter AcrB TolC docking domain, DN and DC subdomains"/>
    <property type="match status" value="2"/>
</dbReference>
<dbReference type="SUPFAM" id="SSF82866">
    <property type="entry name" value="Multidrug efflux transporter AcrB transmembrane domain"/>
    <property type="match status" value="2"/>
</dbReference>
<evidence type="ECO:0000259" key="2">
    <source>
        <dbReference type="PROSITE" id="PS50156"/>
    </source>
</evidence>
<dbReference type="RefSeq" id="WP_073238065.1">
    <property type="nucleotide sequence ID" value="NZ_FQUQ01000008.1"/>
</dbReference>
<evidence type="ECO:0000256" key="1">
    <source>
        <dbReference type="SAM" id="Phobius"/>
    </source>
</evidence>
<feature type="transmembrane region" description="Helical" evidence="1">
    <location>
        <begin position="333"/>
        <end position="353"/>
    </location>
</feature>
<keyword evidence="1" id="KW-0812">Transmembrane</keyword>
<dbReference type="AlphaFoldDB" id="A0A1M5NI03"/>
<dbReference type="Gene3D" id="3.30.70.1430">
    <property type="entry name" value="Multidrug efflux transporter AcrB pore domain"/>
    <property type="match status" value="2"/>
</dbReference>
<proteinExistence type="predicted"/>
<dbReference type="Gene3D" id="3.30.70.1320">
    <property type="entry name" value="Multidrug efflux transporter AcrB pore domain like"/>
    <property type="match status" value="1"/>
</dbReference>
<dbReference type="PANTHER" id="PTHR32063:SF0">
    <property type="entry name" value="SWARMING MOTILITY PROTEIN SWRC"/>
    <property type="match status" value="1"/>
</dbReference>
<dbReference type="GO" id="GO:0005886">
    <property type="term" value="C:plasma membrane"/>
    <property type="evidence" value="ECO:0007669"/>
    <property type="project" value="TreeGrafter"/>
</dbReference>
<feature type="transmembrane region" description="Helical" evidence="1">
    <location>
        <begin position="867"/>
        <end position="889"/>
    </location>
</feature>
<dbReference type="InterPro" id="IPR000731">
    <property type="entry name" value="SSD"/>
</dbReference>
<feature type="transmembrane region" description="Helical" evidence="1">
    <location>
        <begin position="896"/>
        <end position="915"/>
    </location>
</feature>
<feature type="transmembrane region" description="Helical" evidence="1">
    <location>
        <begin position="971"/>
        <end position="993"/>
    </location>
</feature>
<dbReference type="GO" id="GO:0042910">
    <property type="term" value="F:xenobiotic transmembrane transporter activity"/>
    <property type="evidence" value="ECO:0007669"/>
    <property type="project" value="TreeGrafter"/>
</dbReference>
<feature type="transmembrane region" description="Helical" evidence="1">
    <location>
        <begin position="360"/>
        <end position="383"/>
    </location>
</feature>
<dbReference type="SUPFAM" id="SSF82693">
    <property type="entry name" value="Multidrug efflux transporter AcrB pore domain, PN1, PN2, PC1 and PC2 subdomains"/>
    <property type="match status" value="3"/>
</dbReference>
<feature type="transmembrane region" description="Helical" evidence="1">
    <location>
        <begin position="12"/>
        <end position="32"/>
    </location>
</feature>
<dbReference type="STRING" id="288992.SAMN04488522_108153"/>
<organism evidence="3 4">
    <name type="scientific">Pedobacter caeni</name>
    <dbReference type="NCBI Taxonomy" id="288992"/>
    <lineage>
        <taxon>Bacteria</taxon>
        <taxon>Pseudomonadati</taxon>
        <taxon>Bacteroidota</taxon>
        <taxon>Sphingobacteriia</taxon>
        <taxon>Sphingobacteriales</taxon>
        <taxon>Sphingobacteriaceae</taxon>
        <taxon>Pedobacter</taxon>
    </lineage>
</organism>
<sequence>MKITEISIKRPTLVIVVFTVLTLMGLLSYFGLSYELLPKFSNNVVSISTIYPGASPNEVENTVTKKIEDAVSSMENIKKLNAVSYESLSVVTITLNDKANVDLSLNEAQRKVNAILADLPTDVKPPSLNKFSLDDLPVITMSASAKMDDAAFYDLIDKRIAPILSRVTGVAQVNLVGGQEREIVVGLDADRIQGYGLSVPQIQQAILTSNLDFPTGSVKTENQDVLIRLSGKYKSIDELRNLVVATSKAGAQIRLSDVADVQDAQKEVEKIARIDRKGAIAIQIIKQSDANAVEVSKGMHKIVETLQKDYKANDLKMLIVNDSSIFTLESADAVIHDLILAIILVAFVMLFFLHSLRNAAIVMVSIPASLIATFIGIGLFGYTLNLMSLLGLSLVVGILVDDAIVVLENIYRHMEMGKNRVRAAYDATSEIGFTVVSITLVIVVVFFPIAVSSGLVSNILRQFCVVVIIATLLSLVTSFTIVPLLSSRFGKLEKIEGKNVFGRFILWFESQLHKFTVWVTGILEWTLHHKAITLIGVFLLLLSSCGLTIGGFIGTEFFPKSDKGEFLVQIELPKDASIEKTNQITQQAEAFLTKKKEITQLITTVGQSSGDFGGTQATAYKSEINVKLVERKDREDESSIYATKVSRELAKFLVGAKVKTVPISILGIAENAPIDMVVMGSDLDSAMKYAEGAMKVLSKIQGSAEIKLSVEKGSPEINVQVDRDKMAALGLTLQTVGTTMQTAFSGNTDGKYRKGEYEYDINIRYQTFNRKDIDDVRNLIFINSSGQQVKLSQFADIKEGAGPSQLERRDKSTSVSVKAQSIGRPTGTIVAELQAKLEEMEKNGQLKKPVGVSYVWAGDQENQSEGFGTLGIALMASIILVYLIMVALYDSFVYPFVVMFSIPLSVIGALLALALTNNSLGIFTILGLIMLIGLVAKNAIILVDFTNQMKAEGKSTHEALVLANHARLRPILMTTIAMVIGMLPIALASGAGAEWKNGLAWVIVGGLTSSLFLTLIVVPVMYQVFDSILERFGFNKKGKSMEELIAEPYDHKEVKEYDLEGGH</sequence>
<gene>
    <name evidence="3" type="ORF">SAMN04488522_108153</name>
</gene>
<feature type="transmembrane region" description="Helical" evidence="1">
    <location>
        <begin position="531"/>
        <end position="553"/>
    </location>
</feature>
<feature type="transmembrane region" description="Helical" evidence="1">
    <location>
        <begin position="431"/>
        <end position="453"/>
    </location>
</feature>
<dbReference type="Pfam" id="PF00873">
    <property type="entry name" value="ACR_tran"/>
    <property type="match status" value="1"/>
</dbReference>
<keyword evidence="1" id="KW-0472">Membrane</keyword>
<dbReference type="PROSITE" id="PS50156">
    <property type="entry name" value="SSD"/>
    <property type="match status" value="1"/>
</dbReference>
<evidence type="ECO:0000313" key="3">
    <source>
        <dbReference type="EMBL" id="SHG89158.1"/>
    </source>
</evidence>
<feature type="transmembrane region" description="Helical" evidence="1">
    <location>
        <begin position="999"/>
        <end position="1022"/>
    </location>
</feature>
<dbReference type="Proteomes" id="UP000184287">
    <property type="component" value="Unassembled WGS sequence"/>
</dbReference>
<evidence type="ECO:0000313" key="4">
    <source>
        <dbReference type="Proteomes" id="UP000184287"/>
    </source>
</evidence>
<reference evidence="4" key="1">
    <citation type="submission" date="2016-11" db="EMBL/GenBank/DDBJ databases">
        <authorList>
            <person name="Varghese N."/>
            <person name="Submissions S."/>
        </authorList>
    </citation>
    <scope>NUCLEOTIDE SEQUENCE [LARGE SCALE GENOMIC DNA]</scope>
    <source>
        <strain evidence="4">DSM 16990</strain>
    </source>
</reference>
<dbReference type="InterPro" id="IPR001036">
    <property type="entry name" value="Acrflvin-R"/>
</dbReference>